<keyword evidence="3" id="KW-0804">Transcription</keyword>
<dbReference type="SUPFAM" id="SSF48008">
    <property type="entry name" value="GntR ligand-binding domain-like"/>
    <property type="match status" value="1"/>
</dbReference>
<dbReference type="Gene3D" id="1.10.10.10">
    <property type="entry name" value="Winged helix-like DNA-binding domain superfamily/Winged helix DNA-binding domain"/>
    <property type="match status" value="1"/>
</dbReference>
<dbReference type="RefSeq" id="WP_231385949.1">
    <property type="nucleotide sequence ID" value="NZ_BAAAYP010000020.1"/>
</dbReference>
<keyword evidence="1" id="KW-0805">Transcription regulation</keyword>
<evidence type="ECO:0000259" key="4">
    <source>
        <dbReference type="PROSITE" id="PS50949"/>
    </source>
</evidence>
<keyword evidence="2" id="KW-0238">DNA-binding</keyword>
<dbReference type="CDD" id="cd07377">
    <property type="entry name" value="WHTH_GntR"/>
    <property type="match status" value="1"/>
</dbReference>
<evidence type="ECO:0000256" key="3">
    <source>
        <dbReference type="ARBA" id="ARBA00023163"/>
    </source>
</evidence>
<dbReference type="Proteomes" id="UP001163947">
    <property type="component" value="Chromosome"/>
</dbReference>
<dbReference type="EMBL" id="CP106982">
    <property type="protein sequence ID" value="UYF95426.1"/>
    <property type="molecule type" value="Genomic_DNA"/>
</dbReference>
<dbReference type="InterPro" id="IPR008920">
    <property type="entry name" value="TF_FadR/GntR_C"/>
</dbReference>
<dbReference type="SUPFAM" id="SSF46785">
    <property type="entry name" value="Winged helix' DNA-binding domain"/>
    <property type="match status" value="1"/>
</dbReference>
<sequence>MSERPPPAAPPQRAEKWREMVMARRDTSDAPRVQPKVAAGEVYSKLRDSIVASEIPPGTRMNIDAIARDLGVSQTPVREALQRLEGDNLVVYSPGRGYSTTPLLDLPELRSLFEFRLLVEPWAARSAAVDRLTNPSRALDRELESFERRVEEGGDLRQDLVAHDTRFHDTILGAAGNPVVQHAFVQTHCHLHIFRLYPADVDGSVTVAEHRQIWDAIRACEPQTAEQAMADHIRNSFTRFAQAFDGNMPPLDASETARTQKAHIVG</sequence>
<evidence type="ECO:0000256" key="2">
    <source>
        <dbReference type="ARBA" id="ARBA00023125"/>
    </source>
</evidence>
<evidence type="ECO:0000313" key="6">
    <source>
        <dbReference type="Proteomes" id="UP001163947"/>
    </source>
</evidence>
<feature type="domain" description="HTH gntR-type" evidence="4">
    <location>
        <begin position="36"/>
        <end position="103"/>
    </location>
</feature>
<accession>A0AA46PXC8</accession>
<gene>
    <name evidence="5" type="ORF">OCS65_06585</name>
</gene>
<name>A0AA46PXC8_9NOCA</name>
<dbReference type="GO" id="GO:0003677">
    <property type="term" value="F:DNA binding"/>
    <property type="evidence" value="ECO:0007669"/>
    <property type="project" value="UniProtKB-KW"/>
</dbReference>
<dbReference type="InterPro" id="IPR036388">
    <property type="entry name" value="WH-like_DNA-bd_sf"/>
</dbReference>
<proteinExistence type="predicted"/>
<dbReference type="GO" id="GO:0003700">
    <property type="term" value="F:DNA-binding transcription factor activity"/>
    <property type="evidence" value="ECO:0007669"/>
    <property type="project" value="InterPro"/>
</dbReference>
<dbReference type="GeneID" id="83620068"/>
<evidence type="ECO:0000313" key="5">
    <source>
        <dbReference type="EMBL" id="UYF95426.1"/>
    </source>
</evidence>
<reference evidence="5" key="1">
    <citation type="submission" date="2022-09" db="EMBL/GenBank/DDBJ databases">
        <title>The genome sequence of Rhodococcus aetherivorans N1.</title>
        <authorList>
            <person name="Jiang W."/>
        </authorList>
    </citation>
    <scope>NUCLEOTIDE SEQUENCE</scope>
    <source>
        <strain evidence="5">N1</strain>
    </source>
</reference>
<dbReference type="SMART" id="SM00345">
    <property type="entry name" value="HTH_GNTR"/>
    <property type="match status" value="1"/>
</dbReference>
<dbReference type="Pfam" id="PF07729">
    <property type="entry name" value="FCD"/>
    <property type="match status" value="1"/>
</dbReference>
<evidence type="ECO:0000256" key="1">
    <source>
        <dbReference type="ARBA" id="ARBA00023015"/>
    </source>
</evidence>
<dbReference type="PANTHER" id="PTHR43537">
    <property type="entry name" value="TRANSCRIPTIONAL REGULATOR, GNTR FAMILY"/>
    <property type="match status" value="1"/>
</dbReference>
<dbReference type="AlphaFoldDB" id="A0AA46PXC8"/>
<dbReference type="SMART" id="SM00895">
    <property type="entry name" value="FCD"/>
    <property type="match status" value="1"/>
</dbReference>
<dbReference type="InterPro" id="IPR036390">
    <property type="entry name" value="WH_DNA-bd_sf"/>
</dbReference>
<dbReference type="InterPro" id="IPR011711">
    <property type="entry name" value="GntR_C"/>
</dbReference>
<protein>
    <submittedName>
        <fullName evidence="5">GntR family transcriptional regulator</fullName>
    </submittedName>
</protein>
<organism evidence="5 6">
    <name type="scientific">Rhodococcus aetherivorans</name>
    <dbReference type="NCBI Taxonomy" id="191292"/>
    <lineage>
        <taxon>Bacteria</taxon>
        <taxon>Bacillati</taxon>
        <taxon>Actinomycetota</taxon>
        <taxon>Actinomycetes</taxon>
        <taxon>Mycobacteriales</taxon>
        <taxon>Nocardiaceae</taxon>
        <taxon>Rhodococcus</taxon>
    </lineage>
</organism>
<dbReference type="InterPro" id="IPR000524">
    <property type="entry name" value="Tscrpt_reg_HTH_GntR"/>
</dbReference>
<dbReference type="Gene3D" id="1.20.120.530">
    <property type="entry name" value="GntR ligand-binding domain-like"/>
    <property type="match status" value="1"/>
</dbReference>
<dbReference type="PANTHER" id="PTHR43537:SF45">
    <property type="entry name" value="GNTR FAMILY REGULATORY PROTEIN"/>
    <property type="match status" value="1"/>
</dbReference>
<dbReference type="Pfam" id="PF00392">
    <property type="entry name" value="GntR"/>
    <property type="match status" value="1"/>
</dbReference>
<dbReference type="PROSITE" id="PS50949">
    <property type="entry name" value="HTH_GNTR"/>
    <property type="match status" value="1"/>
</dbReference>